<evidence type="ECO:0000313" key="1">
    <source>
        <dbReference type="EMBL" id="RHZ71864.1"/>
    </source>
</evidence>
<sequence length="58" mass="6672">MPKVKKCTESSDNGTYIDILWMNGKSEPIQDNEFVAKLQGLKLEIFEMLIKNSKKSDH</sequence>
<organism evidence="1 2">
    <name type="scientific">Diversispora epigaea</name>
    <dbReference type="NCBI Taxonomy" id="1348612"/>
    <lineage>
        <taxon>Eukaryota</taxon>
        <taxon>Fungi</taxon>
        <taxon>Fungi incertae sedis</taxon>
        <taxon>Mucoromycota</taxon>
        <taxon>Glomeromycotina</taxon>
        <taxon>Glomeromycetes</taxon>
        <taxon>Diversisporales</taxon>
        <taxon>Diversisporaceae</taxon>
        <taxon>Diversispora</taxon>
    </lineage>
</organism>
<reference evidence="1 2" key="1">
    <citation type="submission" date="2018-08" db="EMBL/GenBank/DDBJ databases">
        <title>Genome and evolution of the arbuscular mycorrhizal fungus Diversispora epigaea (formerly Glomus versiforme) and its bacterial endosymbionts.</title>
        <authorList>
            <person name="Sun X."/>
            <person name="Fei Z."/>
            <person name="Harrison M."/>
        </authorList>
    </citation>
    <scope>NUCLEOTIDE SEQUENCE [LARGE SCALE GENOMIC DNA]</scope>
    <source>
        <strain evidence="1 2">IT104</strain>
    </source>
</reference>
<accession>A0A397IEP5</accession>
<gene>
    <name evidence="1" type="ORF">Glove_251g19</name>
</gene>
<evidence type="ECO:0000313" key="2">
    <source>
        <dbReference type="Proteomes" id="UP000266861"/>
    </source>
</evidence>
<protein>
    <submittedName>
        <fullName evidence="1">Uncharacterized protein</fullName>
    </submittedName>
</protein>
<proteinExistence type="predicted"/>
<comment type="caution">
    <text evidence="1">The sequence shown here is derived from an EMBL/GenBank/DDBJ whole genome shotgun (WGS) entry which is preliminary data.</text>
</comment>
<name>A0A397IEP5_9GLOM</name>
<dbReference type="AlphaFoldDB" id="A0A397IEP5"/>
<dbReference type="Proteomes" id="UP000266861">
    <property type="component" value="Unassembled WGS sequence"/>
</dbReference>
<dbReference type="EMBL" id="PQFF01000231">
    <property type="protein sequence ID" value="RHZ71864.1"/>
    <property type="molecule type" value="Genomic_DNA"/>
</dbReference>
<keyword evidence="2" id="KW-1185">Reference proteome</keyword>